<name>A0A6J1W927_GALME</name>
<organism evidence="3 4">
    <name type="scientific">Galleria mellonella</name>
    <name type="common">Greater wax moth</name>
    <dbReference type="NCBI Taxonomy" id="7137"/>
    <lineage>
        <taxon>Eukaryota</taxon>
        <taxon>Metazoa</taxon>
        <taxon>Ecdysozoa</taxon>
        <taxon>Arthropoda</taxon>
        <taxon>Hexapoda</taxon>
        <taxon>Insecta</taxon>
        <taxon>Pterygota</taxon>
        <taxon>Neoptera</taxon>
        <taxon>Endopterygota</taxon>
        <taxon>Lepidoptera</taxon>
        <taxon>Glossata</taxon>
        <taxon>Ditrysia</taxon>
        <taxon>Pyraloidea</taxon>
        <taxon>Pyralidae</taxon>
        <taxon>Galleriinae</taxon>
        <taxon>Galleria</taxon>
    </lineage>
</organism>
<dbReference type="Pfam" id="PF25298">
    <property type="entry name" value="Baculo_FP_2nd"/>
    <property type="match status" value="1"/>
</dbReference>
<evidence type="ECO:0000313" key="3">
    <source>
        <dbReference type="Proteomes" id="UP001652740"/>
    </source>
</evidence>
<evidence type="ECO:0000259" key="2">
    <source>
        <dbReference type="Pfam" id="PF25298"/>
    </source>
</evidence>
<evidence type="ECO:0000313" key="4">
    <source>
        <dbReference type="RefSeq" id="XP_026749124.2"/>
    </source>
</evidence>
<feature type="coiled-coil region" evidence="1">
    <location>
        <begin position="76"/>
        <end position="103"/>
    </location>
</feature>
<gene>
    <name evidence="4" type="primary">LOC113509897</name>
</gene>
<feature type="domain" description="FP protein C-terminal" evidence="2">
    <location>
        <begin position="234"/>
        <end position="285"/>
    </location>
</feature>
<dbReference type="KEGG" id="gmw:113509897"/>
<sequence length="289" mass="33583">MNVSLEKSFSEPDIHLTPTNFLMTRRKRSREEDIIGMSDLTAFKDEMMKSMAALFANSDAKISQMLSSFKEVQETNQGILESINFLTEQNKQLNAKIDSLELQRRKDSEYITLLENRIEDQQMLSRKQNFELKNVPRKESETREDLVDMVIHLSKTVGCEISRRDITDIYRVRGKKDGLKNTPIVVETSSSFVKIDLMKMSKMYNVKNKTKLMAKHLGFHRNEDVPIYISENLTSKGARLHYLARDLVKSKKYKFCWTAYGKVYIRRDENSPIITLKSEAQCNQLMNAS</sequence>
<dbReference type="Proteomes" id="UP001652740">
    <property type="component" value="Unplaced"/>
</dbReference>
<reference evidence="4" key="1">
    <citation type="submission" date="2025-08" db="UniProtKB">
        <authorList>
            <consortium name="RefSeq"/>
        </authorList>
    </citation>
    <scope>IDENTIFICATION</scope>
    <source>
        <tissue evidence="4">Whole larvae</tissue>
    </source>
</reference>
<accession>A0A6J1W927</accession>
<proteinExistence type="predicted"/>
<dbReference type="RefSeq" id="XP_026749124.2">
    <property type="nucleotide sequence ID" value="XM_026893323.2"/>
</dbReference>
<dbReference type="InterPro" id="IPR057251">
    <property type="entry name" value="FP_C"/>
</dbReference>
<dbReference type="InParanoid" id="A0A6J1W927"/>
<keyword evidence="3" id="KW-1185">Reference proteome</keyword>
<evidence type="ECO:0000256" key="1">
    <source>
        <dbReference type="SAM" id="Coils"/>
    </source>
</evidence>
<protein>
    <submittedName>
        <fullName evidence="4">Uncharacterized protein LOC113509897</fullName>
    </submittedName>
</protein>
<keyword evidence="1" id="KW-0175">Coiled coil</keyword>
<dbReference type="GeneID" id="113509897"/>
<dbReference type="AlphaFoldDB" id="A0A6J1W927"/>